<evidence type="ECO:0000256" key="1">
    <source>
        <dbReference type="ARBA" id="ARBA00022737"/>
    </source>
</evidence>
<evidence type="ECO:0000259" key="3">
    <source>
        <dbReference type="PROSITE" id="PS51272"/>
    </source>
</evidence>
<reference evidence="4 5" key="1">
    <citation type="submission" date="2020-01" db="EMBL/GenBank/DDBJ databases">
        <title>Whole genome sequence of Heliobacterium gestii DSM 11169.</title>
        <authorList>
            <person name="Kyndt J.A."/>
            <person name="Meyer T.E."/>
        </authorList>
    </citation>
    <scope>NUCLEOTIDE SEQUENCE [LARGE SCALE GENOMIC DNA]</scope>
    <source>
        <strain evidence="4 5">DSM 11169</strain>
    </source>
</reference>
<dbReference type="InterPro" id="IPR001119">
    <property type="entry name" value="SLH_dom"/>
</dbReference>
<organism evidence="4 5">
    <name type="scientific">Heliomicrobium gestii</name>
    <name type="common">Heliobacterium gestii</name>
    <dbReference type="NCBI Taxonomy" id="2699"/>
    <lineage>
        <taxon>Bacteria</taxon>
        <taxon>Bacillati</taxon>
        <taxon>Bacillota</taxon>
        <taxon>Clostridia</taxon>
        <taxon>Eubacteriales</taxon>
        <taxon>Heliobacteriaceae</taxon>
        <taxon>Heliomicrobium</taxon>
    </lineage>
</organism>
<gene>
    <name evidence="4" type="ORF">GTO89_08830</name>
</gene>
<evidence type="ECO:0000256" key="2">
    <source>
        <dbReference type="SAM" id="SignalP"/>
    </source>
</evidence>
<feature type="signal peptide" evidence="2">
    <location>
        <begin position="1"/>
        <end position="29"/>
    </location>
</feature>
<dbReference type="EMBL" id="WXEX01000006">
    <property type="protein sequence ID" value="MZP43139.1"/>
    <property type="molecule type" value="Genomic_DNA"/>
</dbReference>
<feature type="chain" id="PRO_5032433704" description="SLH domain-containing protein" evidence="2">
    <location>
        <begin position="30"/>
        <end position="865"/>
    </location>
</feature>
<dbReference type="PROSITE" id="PS51272">
    <property type="entry name" value="SLH"/>
    <property type="match status" value="1"/>
</dbReference>
<name>A0A845LEU5_HELGE</name>
<protein>
    <recommendedName>
        <fullName evidence="3">SLH domain-containing protein</fullName>
    </recommendedName>
</protein>
<keyword evidence="2" id="KW-0732">Signal</keyword>
<proteinExistence type="predicted"/>
<dbReference type="OrthoDB" id="1703838at2"/>
<keyword evidence="1" id="KW-0677">Repeat</keyword>
<dbReference type="Proteomes" id="UP000471031">
    <property type="component" value="Unassembled WGS sequence"/>
</dbReference>
<keyword evidence="5" id="KW-1185">Reference proteome</keyword>
<comment type="caution">
    <text evidence="4">The sequence shown here is derived from an EMBL/GenBank/DDBJ whole genome shotgun (WGS) entry which is preliminary data.</text>
</comment>
<sequence length="865" mass="93529">MRKETRKIHALCVSAALLLTPLPTTLLMAAPAAAAQAVLPNQIAGVPYAQNLIQNGTFTDTAGHWAEEPLFMAGLHGLLVADSQGKANPDAPLSKRDALLGIAQLTGWMPDLQTPGKRPLTGDTWSVWGRRIIDVAQAKGLFGNPARPLTGTWDDPVTREELTLWVAKALQLSPIKEGPVNTYAYADWNLLNADSVPYIESALREGLINGRMQKGQMVFLPKQPVTRAEGAFVLVNGLKKALPAQNRAILPVSVNDIDDTDPAPGGASARRIHLVGPGGEKVALEINGATTDNPWGEGIAVWKDGAKDGYALAPGDQGELYTLPAINGQISGAYLLKILPGSRSFEGNLMNYEPQTGQIVILDPWGRLQQGQLSPGAHIWISGEERKMADIPGGAYLRVEAAGDRITTVTADLPVADPGAIPNESKIRQGRLSSIEANGVRITDEQGREAYYPYGPGVIVRQGQEFATLDDLTLGDPVTLRLSDYRGSDIAVIEIPVRNRKVEAVYQGTITNINPITKLVTLREVSKFAGGTWVAEAGQVQSRIGQTGAVSINGQPISKESFLRYGKGQKVIFSASDGFDGKTITRLAVLNGTMETFNDRVSKLDVPGGSLRLNVDGNYLSVDNSTIILRNGRLVDPKQLQNGDPILAFADATRSGYRAALITVDKDQIQTNNVEDGLVQGSIRSMDKDGKIVLHLYSRYKDNSWSRFSGTDGVNSIKPTYNTVVYDFRGVTPSRLPISDFLDQGPSGQFDDTYLYAFVQNGSVLAIALQADGPSTEQPPQDRTTLARIKSINSTDKTAVLEQVRDWSDASGRWLPNSTTPTVSLSSAVVIDKRDLINNSNLRVNDTCLFIRDSQSGEARFIFKQ</sequence>
<evidence type="ECO:0000313" key="5">
    <source>
        <dbReference type="Proteomes" id="UP000471031"/>
    </source>
</evidence>
<dbReference type="AlphaFoldDB" id="A0A845LEU5"/>
<feature type="domain" description="SLH" evidence="3">
    <location>
        <begin position="182"/>
        <end position="248"/>
    </location>
</feature>
<dbReference type="RefSeq" id="WP_161261704.1">
    <property type="nucleotide sequence ID" value="NZ_JAFBDC010000005.1"/>
</dbReference>
<evidence type="ECO:0000313" key="4">
    <source>
        <dbReference type="EMBL" id="MZP43139.1"/>
    </source>
</evidence>
<accession>A0A845LEU5</accession>